<feature type="domain" description="Prokaryotic-type class I peptide chain release factors" evidence="2">
    <location>
        <begin position="80"/>
        <end position="211"/>
    </location>
</feature>
<protein>
    <recommendedName>
        <fullName evidence="2">Prokaryotic-type class I peptide chain release factors domain-containing protein</fullName>
    </recommendedName>
</protein>
<feature type="region of interest" description="Disordered" evidence="1">
    <location>
        <begin position="173"/>
        <end position="218"/>
    </location>
</feature>
<organism evidence="3 4">
    <name type="scientific">Dunaliella salina</name>
    <name type="common">Green alga</name>
    <name type="synonym">Protococcus salinus</name>
    <dbReference type="NCBI Taxonomy" id="3046"/>
    <lineage>
        <taxon>Eukaryota</taxon>
        <taxon>Viridiplantae</taxon>
        <taxon>Chlorophyta</taxon>
        <taxon>core chlorophytes</taxon>
        <taxon>Chlorophyceae</taxon>
        <taxon>CS clade</taxon>
        <taxon>Chlamydomonadales</taxon>
        <taxon>Dunaliellaceae</taxon>
        <taxon>Dunaliella</taxon>
    </lineage>
</organism>
<dbReference type="PANTHER" id="PTHR11075:SF54">
    <property type="entry name" value="LARGE RIBOSOMAL SUBUNIT PROTEIN ML62"/>
    <property type="match status" value="1"/>
</dbReference>
<keyword evidence="4" id="KW-1185">Reference proteome</keyword>
<dbReference type="Gene3D" id="3.30.160.20">
    <property type="match status" value="1"/>
</dbReference>
<dbReference type="PANTHER" id="PTHR11075">
    <property type="entry name" value="PEPTIDE CHAIN RELEASE FACTOR"/>
    <property type="match status" value="1"/>
</dbReference>
<gene>
    <name evidence="3" type="ORF">DUNSADRAFT_1592</name>
</gene>
<sequence>MAMLLFRSCRAFILKHQFAAHKPLVCSPYCCPLPFRPTPQQPANNSSLFLQGTGCSLQICNAKAKGEGGGPKLKYDLRPVTKDDVEVTFSRSSGSGGQNVNKLSTKADVRFDLNKQKWIPDEVKDVIRQAEKNRFTKDGVLVMSSQRFRTQAQNLDDALSKLQDMVQAGVEAVTPAETDPETIKRVKQNIKAGKERRLDSKKKDSFKKKERSKKVSLD</sequence>
<comment type="caution">
    <text evidence="3">The sequence shown here is derived from an EMBL/GenBank/DDBJ whole genome shotgun (WGS) entry which is preliminary data.</text>
</comment>
<proteinExistence type="predicted"/>
<feature type="compositionally biased region" description="Basic and acidic residues" evidence="1">
    <location>
        <begin position="192"/>
        <end position="203"/>
    </location>
</feature>
<dbReference type="InterPro" id="IPR000352">
    <property type="entry name" value="Pep_chain_release_fac_I"/>
</dbReference>
<reference evidence="3" key="1">
    <citation type="submission" date="2017-08" db="EMBL/GenBank/DDBJ databases">
        <authorList>
            <person name="Polle J.E."/>
            <person name="Barry K."/>
            <person name="Cushman J."/>
            <person name="Schmutz J."/>
            <person name="Tran D."/>
            <person name="Hathwaick L.T."/>
            <person name="Yim W.C."/>
            <person name="Jenkins J."/>
            <person name="Mckie-Krisberg Z.M."/>
            <person name="Prochnik S."/>
            <person name="Lindquist E."/>
            <person name="Dockter R.B."/>
            <person name="Adam C."/>
            <person name="Molina H."/>
            <person name="Bunkerborg J."/>
            <person name="Jin E."/>
            <person name="Buchheim M."/>
            <person name="Magnuson J."/>
        </authorList>
    </citation>
    <scope>NUCLEOTIDE SEQUENCE</scope>
    <source>
        <strain evidence="3">CCAP 19/18</strain>
    </source>
</reference>
<evidence type="ECO:0000256" key="1">
    <source>
        <dbReference type="SAM" id="MobiDB-lite"/>
    </source>
</evidence>
<dbReference type="InterPro" id="IPR052104">
    <property type="entry name" value="Mito_Release_Factor_mL62"/>
</dbReference>
<accession>A0ABQ7H8H8</accession>
<dbReference type="EMBL" id="MU069447">
    <property type="protein sequence ID" value="KAF5843165.1"/>
    <property type="molecule type" value="Genomic_DNA"/>
</dbReference>
<name>A0ABQ7H8H8_DUNSA</name>
<dbReference type="NCBIfam" id="NF006718">
    <property type="entry name" value="PRK09256.1"/>
    <property type="match status" value="1"/>
</dbReference>
<dbReference type="Proteomes" id="UP000815325">
    <property type="component" value="Unassembled WGS sequence"/>
</dbReference>
<evidence type="ECO:0000313" key="4">
    <source>
        <dbReference type="Proteomes" id="UP000815325"/>
    </source>
</evidence>
<dbReference type="SUPFAM" id="SSF110916">
    <property type="entry name" value="Peptidyl-tRNA hydrolase domain-like"/>
    <property type="match status" value="1"/>
</dbReference>
<dbReference type="Pfam" id="PF00472">
    <property type="entry name" value="RF-1"/>
    <property type="match status" value="1"/>
</dbReference>
<evidence type="ECO:0000313" key="3">
    <source>
        <dbReference type="EMBL" id="KAF5843165.1"/>
    </source>
</evidence>
<evidence type="ECO:0000259" key="2">
    <source>
        <dbReference type="Pfam" id="PF00472"/>
    </source>
</evidence>